<proteinExistence type="predicted"/>
<keyword evidence="1" id="KW-1133">Transmembrane helix</keyword>
<sequence>METLLGSIEQLALIKALKTSFFAYPVVNALHILAVGGLVTSVILMDLRVIGVIRSIDEQSLMRLLRRVALGGFGLAVLTGALMFAVRATDYAGMPLFWIKLGLIGVAGLNFLAFSLLRAEGMRRILAGVSIVLWPTVLLVGRFLGFVL</sequence>
<name>A0A1E5XMN5_9HYPH</name>
<evidence type="ECO:0000313" key="3">
    <source>
        <dbReference type="Proteomes" id="UP000095463"/>
    </source>
</evidence>
<protein>
    <recommendedName>
        <fullName evidence="4">DUF2214 domain-containing protein</fullName>
    </recommendedName>
</protein>
<comment type="caution">
    <text evidence="2">The sequence shown here is derived from an EMBL/GenBank/DDBJ whole genome shotgun (WGS) entry which is preliminary data.</text>
</comment>
<feature type="transmembrane region" description="Helical" evidence="1">
    <location>
        <begin position="97"/>
        <end position="117"/>
    </location>
</feature>
<reference evidence="2 3" key="1">
    <citation type="journal article" date="2015" name="Genome Announc.">
        <title>Genome Assemblies of Three Soil-Associated Devosia species: D. insulae, D. limi, and D. soli.</title>
        <authorList>
            <person name="Hassan Y.I."/>
            <person name="Lepp D."/>
            <person name="Zhou T."/>
        </authorList>
    </citation>
    <scope>NUCLEOTIDE SEQUENCE [LARGE SCALE GENOMIC DNA]</scope>
    <source>
        <strain evidence="2 3">DS-56</strain>
    </source>
</reference>
<dbReference type="RefSeq" id="WP_069910919.1">
    <property type="nucleotide sequence ID" value="NZ_LAJE02000251.1"/>
</dbReference>
<organism evidence="2 3">
    <name type="scientific">Devosia insulae DS-56</name>
    <dbReference type="NCBI Taxonomy" id="1116389"/>
    <lineage>
        <taxon>Bacteria</taxon>
        <taxon>Pseudomonadati</taxon>
        <taxon>Pseudomonadota</taxon>
        <taxon>Alphaproteobacteria</taxon>
        <taxon>Hyphomicrobiales</taxon>
        <taxon>Devosiaceae</taxon>
        <taxon>Devosia</taxon>
    </lineage>
</organism>
<keyword evidence="3" id="KW-1185">Reference proteome</keyword>
<dbReference type="OrthoDB" id="118399at2"/>
<feature type="transmembrane region" description="Helical" evidence="1">
    <location>
        <begin position="64"/>
        <end position="85"/>
    </location>
</feature>
<accession>A0A1E5XMN5</accession>
<gene>
    <name evidence="2" type="ORF">VW23_023995</name>
</gene>
<keyword evidence="1" id="KW-0472">Membrane</keyword>
<evidence type="ECO:0000256" key="1">
    <source>
        <dbReference type="SAM" id="Phobius"/>
    </source>
</evidence>
<dbReference type="EMBL" id="LAJE02000251">
    <property type="protein sequence ID" value="OEO29848.1"/>
    <property type="molecule type" value="Genomic_DNA"/>
</dbReference>
<evidence type="ECO:0008006" key="4">
    <source>
        <dbReference type="Google" id="ProtNLM"/>
    </source>
</evidence>
<dbReference type="AlphaFoldDB" id="A0A1E5XMN5"/>
<feature type="transmembrane region" description="Helical" evidence="1">
    <location>
        <begin position="124"/>
        <end position="145"/>
    </location>
</feature>
<keyword evidence="1" id="KW-0812">Transmembrane</keyword>
<evidence type="ECO:0000313" key="2">
    <source>
        <dbReference type="EMBL" id="OEO29848.1"/>
    </source>
</evidence>
<dbReference type="Proteomes" id="UP000095463">
    <property type="component" value="Unassembled WGS sequence"/>
</dbReference>
<feature type="transmembrane region" description="Helical" evidence="1">
    <location>
        <begin position="21"/>
        <end position="44"/>
    </location>
</feature>